<feature type="region of interest" description="Disordered" evidence="1">
    <location>
        <begin position="34"/>
        <end position="53"/>
    </location>
</feature>
<organism evidence="3 4">
    <name type="scientific">Prevotella dentalis (strain ATCC 49559 / DSM 3688 / JCM 13448 / NCTC 12043 / ES 2772)</name>
    <name type="common">Mitsuokella dentalis</name>
    <dbReference type="NCBI Taxonomy" id="908937"/>
    <lineage>
        <taxon>Bacteria</taxon>
        <taxon>Pseudomonadati</taxon>
        <taxon>Bacteroidota</taxon>
        <taxon>Bacteroidia</taxon>
        <taxon>Bacteroidales</taxon>
        <taxon>Prevotellaceae</taxon>
        <taxon>Prevotella</taxon>
    </lineage>
</organism>
<dbReference type="EMBL" id="CP003368">
    <property type="protein sequence ID" value="AGB28172.1"/>
    <property type="molecule type" value="Genomic_DNA"/>
</dbReference>
<evidence type="ECO:0000313" key="5">
    <source>
        <dbReference type="Proteomes" id="UP000010862"/>
    </source>
</evidence>
<reference evidence="2" key="3">
    <citation type="submission" date="2012-02" db="EMBL/GenBank/DDBJ databases">
        <title>Complete sequence of chromosome 1 of Prevotella dentalis DSM 3688.</title>
        <authorList>
            <consortium name="US DOE Joint Genome Institute (JGI-PGF)"/>
            <person name="Lucas S."/>
            <person name="Copeland A."/>
            <person name="Lapidus A."/>
            <person name="Glavina del Rio T."/>
            <person name="Dalin E."/>
            <person name="Tice H."/>
            <person name="Bruce D."/>
            <person name="Goodwin L."/>
            <person name="Pitluck S."/>
            <person name="Peters L."/>
            <person name="Mikhailova N."/>
            <person name="Chertkov O."/>
            <person name="Kyrpides N."/>
            <person name="Mavromatis K."/>
            <person name="Ivanova N."/>
            <person name="Brettin T."/>
            <person name="Detter J.C."/>
            <person name="Han C."/>
            <person name="Larimer F."/>
            <person name="Land M."/>
            <person name="Hauser L."/>
            <person name="Markowitz V."/>
            <person name="Cheng J.-F."/>
            <person name="Hugenholtz P."/>
            <person name="Woyke T."/>
            <person name="Wu D."/>
            <person name="Gronow S."/>
            <person name="Wellnitz S."/>
            <person name="Brambilla E."/>
            <person name="Klenk H.-P."/>
            <person name="Eisen J.A."/>
        </authorList>
    </citation>
    <scope>NUCLEOTIDE SEQUENCE</scope>
    <source>
        <strain evidence="2">DSM 3688</strain>
    </source>
</reference>
<reference evidence="3 4" key="1">
    <citation type="submission" date="2011-04" db="EMBL/GenBank/DDBJ databases">
        <authorList>
            <person name="Muzny D."/>
            <person name="Qin X."/>
            <person name="Deng J."/>
            <person name="Jiang H."/>
            <person name="Liu Y."/>
            <person name="Qu J."/>
            <person name="Song X.-Z."/>
            <person name="Zhang L."/>
            <person name="Thornton R."/>
            <person name="Coyle M."/>
            <person name="Francisco L."/>
            <person name="Jackson L."/>
            <person name="Javaid M."/>
            <person name="Korchina V."/>
            <person name="Kovar C."/>
            <person name="Mata R."/>
            <person name="Mathew T."/>
            <person name="Ngo R."/>
            <person name="Nguyen L."/>
            <person name="Nguyen N."/>
            <person name="Okwuonu G."/>
            <person name="Ongeri F."/>
            <person name="Pham C."/>
            <person name="Simmons D."/>
            <person name="Wilczek-Boney K."/>
            <person name="Hale W."/>
            <person name="Jakkamsetti A."/>
            <person name="Pham P."/>
            <person name="Ruth R."/>
            <person name="San Lucas F."/>
            <person name="Warren J."/>
            <person name="Zhang J."/>
            <person name="Zhao Z."/>
            <person name="Zhou C."/>
            <person name="Zhu D."/>
            <person name="Lee S."/>
            <person name="Bess C."/>
            <person name="Blankenburg K."/>
            <person name="Forbes L."/>
            <person name="Fu Q."/>
            <person name="Gubbala S."/>
            <person name="Hirani K."/>
            <person name="Jayaseelan J.C."/>
            <person name="Lara F."/>
            <person name="Munidasa M."/>
            <person name="Palculict T."/>
            <person name="Patil S."/>
            <person name="Pu L.-L."/>
            <person name="Saada N."/>
            <person name="Tang L."/>
            <person name="Weissenberger G."/>
            <person name="Zhu Y."/>
            <person name="Hemphill L."/>
            <person name="Shang Y."/>
            <person name="Youmans B."/>
            <person name="Ayvaz T."/>
            <person name="Ross M."/>
            <person name="Santibanez J."/>
            <person name="Aqrawi P."/>
            <person name="Gross S."/>
            <person name="Joshi V."/>
            <person name="Fowler G."/>
            <person name="Nazareth L."/>
            <person name="Reid J."/>
            <person name="Worley K."/>
            <person name="Petrosino J."/>
            <person name="Highlander S."/>
            <person name="Gibbs R."/>
        </authorList>
    </citation>
    <scope>NUCLEOTIDE SEQUENCE [LARGE SCALE GENOMIC DNA]</scope>
    <source>
        <strain evidence="3 4">DSM 3688</strain>
    </source>
</reference>
<reference evidence="5" key="2">
    <citation type="submission" date="2012-02" db="EMBL/GenBank/DDBJ databases">
        <title>Complete sequence of chromosome 1 of Prevotella dentalis DSM 3688.</title>
        <authorList>
            <person name="Lucas S."/>
            <person name="Copeland A."/>
            <person name="Lapidus A."/>
            <person name="Glavina del Rio T."/>
            <person name="Dalin E."/>
            <person name="Tice H."/>
            <person name="Bruce D."/>
            <person name="Goodwin L."/>
            <person name="Pitluck S."/>
            <person name="Peters L."/>
            <person name="Mikhailova N."/>
            <person name="Chertkov O."/>
            <person name="Kyrpides N."/>
            <person name="Mavromatis K."/>
            <person name="Ivanova N."/>
            <person name="Brettin T."/>
            <person name="Detter J.C."/>
            <person name="Han C."/>
            <person name="Larimer F."/>
            <person name="Land M."/>
            <person name="Hauser L."/>
            <person name="Markowitz V."/>
            <person name="Cheng J.-F."/>
            <person name="Hugenholtz P."/>
            <person name="Woyke T."/>
            <person name="Wu D."/>
            <person name="Gronow S."/>
            <person name="Wellnitz S."/>
            <person name="Brambilla E."/>
            <person name="Klenk H.-P."/>
            <person name="Eisen J.A."/>
        </authorList>
    </citation>
    <scope>NUCLEOTIDE SEQUENCE [LARGE SCALE GENOMIC DNA]</scope>
    <source>
        <strain evidence="5">ATCC 49559 / DSM 3688 / JCM 13448 / NCTC 12043 / ES 2772</strain>
    </source>
</reference>
<accession>F9D1F7</accession>
<dbReference type="EMBL" id="AFPW01000009">
    <property type="protein sequence ID" value="EGQ16205.1"/>
    <property type="molecule type" value="Genomic_DNA"/>
</dbReference>
<proteinExistence type="predicted"/>
<dbReference type="RefSeq" id="WP_005844405.1">
    <property type="nucleotide sequence ID" value="NC_019960.1"/>
</dbReference>
<dbReference type="Proteomes" id="UP000007820">
    <property type="component" value="Unassembled WGS sequence"/>
</dbReference>
<dbReference type="OrthoDB" id="1077793at2"/>
<dbReference type="HOGENOM" id="CLU_196044_0_0_10"/>
<evidence type="ECO:0000313" key="3">
    <source>
        <dbReference type="EMBL" id="EGQ16205.1"/>
    </source>
</evidence>
<name>F9D1F7_PREDD</name>
<sequence>MDRQKTMKCAYLAPFTEVIPVNVEYSLLVSSPVSGGHNDAGDGEELNAKRNRFFDHEDEVGTNGWRAWS</sequence>
<keyword evidence="5" id="KW-1185">Reference proteome</keyword>
<evidence type="ECO:0000256" key="1">
    <source>
        <dbReference type="SAM" id="MobiDB-lite"/>
    </source>
</evidence>
<dbReference type="Proteomes" id="UP000010862">
    <property type="component" value="Chromosome 1"/>
</dbReference>
<protein>
    <submittedName>
        <fullName evidence="3">Uncharacterized protein</fullName>
    </submittedName>
</protein>
<evidence type="ECO:0000313" key="2">
    <source>
        <dbReference type="EMBL" id="AGB28172.1"/>
    </source>
</evidence>
<evidence type="ECO:0000313" key="4">
    <source>
        <dbReference type="Proteomes" id="UP000007820"/>
    </source>
</evidence>
<dbReference type="KEGG" id="pdt:Prede_0828"/>
<dbReference type="PATRIC" id="fig|908937.9.peg.865"/>
<gene>
    <name evidence="2" type="ordered locus">Prede_0828</name>
    <name evidence="3" type="ORF">HMPREF9136_0685</name>
</gene>
<dbReference type="AlphaFoldDB" id="F9D1F7"/>